<comment type="similarity">
    <text evidence="14">Belongs to the enoyl-CoA hydratase/isomerase family.</text>
</comment>
<protein>
    <submittedName>
        <fullName evidence="17">3-hydroxyacyl-CoA dehydrogenase</fullName>
    </submittedName>
</protein>
<dbReference type="GO" id="GO:0016853">
    <property type="term" value="F:isomerase activity"/>
    <property type="evidence" value="ECO:0007669"/>
    <property type="project" value="UniProtKB-KW"/>
</dbReference>
<evidence type="ECO:0000256" key="4">
    <source>
        <dbReference type="ARBA" id="ARBA00022832"/>
    </source>
</evidence>
<dbReference type="FunFam" id="3.40.50.720:FF:000009">
    <property type="entry name" value="Fatty oxidation complex, alpha subunit"/>
    <property type="match status" value="1"/>
</dbReference>
<dbReference type="PANTHER" id="PTHR23309">
    <property type="entry name" value="3-HYDROXYACYL-COA DEHYROGENASE"/>
    <property type="match status" value="1"/>
</dbReference>
<dbReference type="PANTHER" id="PTHR23309:SF51">
    <property type="entry name" value="3-HYDROXYACYL-COA DEHYDROGENASE-RELATED"/>
    <property type="match status" value="1"/>
</dbReference>
<gene>
    <name evidence="17" type="ORF">D3878_14765</name>
</gene>
<keyword evidence="4" id="KW-0276">Fatty acid metabolism</keyword>
<dbReference type="AlphaFoldDB" id="A0A3A3G4A8"/>
<evidence type="ECO:0000256" key="9">
    <source>
        <dbReference type="ARBA" id="ARBA00023140"/>
    </source>
</evidence>
<dbReference type="Gene3D" id="1.10.1040.50">
    <property type="match status" value="1"/>
</dbReference>
<sequence>MMLNNCIRIEREHDIAIVVIDNPPINAGSLEVRSGLLAAIEEVKFDVAVNGIVIIGAGNTFVAGSDLREFGQPLADPQLPAVIAAIESCEKPVVAALHGAALGGGYELALGCDARIALAGTVVGLPEVTLGIIPGAGGTQRLARLAGIPKAISLVCSGERVSSEEALSLGLIDKVAATSLRKEAISLAREMRGRKARVRDMPVPVCDESSITKAAESALRAGKCRPAVHAAINCISLAKTLPIDLALVDERSAFQSLRTSREARALRHQFFAQRDAAKHPALETAMPRPIKNVAVIGAGTMGAGIAIAALDAGFDVAVLERDDVALSRGIDRIRNHYRSRVDAGKLHAAEAAARDARLRGSLDWSTVAVADLVIEAVFEDLQIKQDVFRLLDEVARQGAILASNTSYSDLDAIAAVTSRPQDVVGLHFFSPAHVMRLLEIVHGAATSPEVIATSLQFARRLHKQPVVSANAFGFIGNRIYAAYRRQCEFMLEEGASPQQVDAALESFGFAMGPFTVGDLSGLDIAWRMRQSLAATRDPMARYVCIPDLLCEAGRLGRKSGAGYYLYEQEGGARRPDLLVEKIINSARAAKGIVPRQIGDDEITKRALLAMTNEAALLLQEGVAHRASDIDVAMVNGYGFPKWEGGPVFWASERAVDQLEEEFDWLAELSGPGFVRGDAQQLFPSNREV</sequence>
<dbReference type="Proteomes" id="UP000266327">
    <property type="component" value="Unassembled WGS sequence"/>
</dbReference>
<evidence type="ECO:0000256" key="10">
    <source>
        <dbReference type="ARBA" id="ARBA00023235"/>
    </source>
</evidence>
<keyword evidence="8" id="KW-0443">Lipid metabolism</keyword>
<dbReference type="InterPro" id="IPR001753">
    <property type="entry name" value="Enoyl-CoA_hydra/iso"/>
</dbReference>
<reference evidence="18" key="1">
    <citation type="submission" date="2018-09" db="EMBL/GenBank/DDBJ databases">
        <authorList>
            <person name="Zhu H."/>
        </authorList>
    </citation>
    <scope>NUCLEOTIDE SEQUENCE [LARGE SCALE GENOMIC DNA]</scope>
    <source>
        <strain evidence="18">K1S02-23</strain>
    </source>
</reference>
<keyword evidence="11" id="KW-0456">Lyase</keyword>
<dbReference type="OrthoDB" id="5287258at2"/>
<evidence type="ECO:0000256" key="6">
    <source>
        <dbReference type="ARBA" id="ARBA00023002"/>
    </source>
</evidence>
<dbReference type="InterPro" id="IPR008927">
    <property type="entry name" value="6-PGluconate_DH-like_C_sf"/>
</dbReference>
<dbReference type="Pfam" id="PF02737">
    <property type="entry name" value="3HCDH_N"/>
    <property type="match status" value="1"/>
</dbReference>
<evidence type="ECO:0000259" key="16">
    <source>
        <dbReference type="Pfam" id="PF02737"/>
    </source>
</evidence>
<dbReference type="GO" id="GO:0003857">
    <property type="term" value="F:(3S)-3-hydroxyacyl-CoA dehydrogenase (NAD+) activity"/>
    <property type="evidence" value="ECO:0007669"/>
    <property type="project" value="UniProtKB-EC"/>
</dbReference>
<evidence type="ECO:0000256" key="5">
    <source>
        <dbReference type="ARBA" id="ARBA00022963"/>
    </source>
</evidence>
<dbReference type="Pfam" id="PF00378">
    <property type="entry name" value="ECH_1"/>
    <property type="match status" value="1"/>
</dbReference>
<evidence type="ECO:0000256" key="3">
    <source>
        <dbReference type="ARBA" id="ARBA00008750"/>
    </source>
</evidence>
<evidence type="ECO:0000259" key="15">
    <source>
        <dbReference type="Pfam" id="PF00725"/>
    </source>
</evidence>
<dbReference type="SUPFAM" id="SSF52096">
    <property type="entry name" value="ClpP/crotonase"/>
    <property type="match status" value="1"/>
</dbReference>
<dbReference type="GO" id="GO:0004300">
    <property type="term" value="F:enoyl-CoA hydratase activity"/>
    <property type="evidence" value="ECO:0007669"/>
    <property type="project" value="UniProtKB-ARBA"/>
</dbReference>
<dbReference type="Gene3D" id="3.90.226.10">
    <property type="entry name" value="2-enoyl-CoA Hydratase, Chain A, domain 1"/>
    <property type="match status" value="1"/>
</dbReference>
<keyword evidence="6" id="KW-0560">Oxidoreductase</keyword>
<evidence type="ECO:0000256" key="12">
    <source>
        <dbReference type="ARBA" id="ARBA00023268"/>
    </source>
</evidence>
<organism evidence="17 18">
    <name type="scientific">Noviherbaspirillum sedimenti</name>
    <dbReference type="NCBI Taxonomy" id="2320865"/>
    <lineage>
        <taxon>Bacteria</taxon>
        <taxon>Pseudomonadati</taxon>
        <taxon>Pseudomonadota</taxon>
        <taxon>Betaproteobacteria</taxon>
        <taxon>Burkholderiales</taxon>
        <taxon>Oxalobacteraceae</taxon>
        <taxon>Noviherbaspirillum</taxon>
    </lineage>
</organism>
<evidence type="ECO:0000256" key="13">
    <source>
        <dbReference type="ARBA" id="ARBA00049556"/>
    </source>
</evidence>
<comment type="caution">
    <text evidence="17">The sequence shown here is derived from an EMBL/GenBank/DDBJ whole genome shotgun (WGS) entry which is preliminary data.</text>
</comment>
<accession>A0A3A3G4A8</accession>
<dbReference type="EMBL" id="QYUQ01000002">
    <property type="protein sequence ID" value="RJG02684.1"/>
    <property type="molecule type" value="Genomic_DNA"/>
</dbReference>
<evidence type="ECO:0000313" key="17">
    <source>
        <dbReference type="EMBL" id="RJG02684.1"/>
    </source>
</evidence>
<dbReference type="UniPathway" id="UPA00659"/>
<feature type="domain" description="3-hydroxyacyl-CoA dehydrogenase NAD binding" evidence="16">
    <location>
        <begin position="292"/>
        <end position="468"/>
    </location>
</feature>
<evidence type="ECO:0000256" key="7">
    <source>
        <dbReference type="ARBA" id="ARBA00023027"/>
    </source>
</evidence>
<keyword evidence="10" id="KW-0413">Isomerase</keyword>
<dbReference type="InterPro" id="IPR006176">
    <property type="entry name" value="3-OHacyl-CoA_DH_NAD-bd"/>
</dbReference>
<dbReference type="GO" id="GO:0070403">
    <property type="term" value="F:NAD+ binding"/>
    <property type="evidence" value="ECO:0007669"/>
    <property type="project" value="InterPro"/>
</dbReference>
<evidence type="ECO:0000256" key="1">
    <source>
        <dbReference type="ARBA" id="ARBA00004275"/>
    </source>
</evidence>
<evidence type="ECO:0000313" key="18">
    <source>
        <dbReference type="Proteomes" id="UP000266327"/>
    </source>
</evidence>
<dbReference type="Pfam" id="PF00725">
    <property type="entry name" value="3HCDH"/>
    <property type="match status" value="1"/>
</dbReference>
<dbReference type="InterPro" id="IPR036291">
    <property type="entry name" value="NAD(P)-bd_dom_sf"/>
</dbReference>
<dbReference type="SUPFAM" id="SSF51735">
    <property type="entry name" value="NAD(P)-binding Rossmann-fold domains"/>
    <property type="match status" value="1"/>
</dbReference>
<keyword evidence="18" id="KW-1185">Reference proteome</keyword>
<dbReference type="CDD" id="cd06558">
    <property type="entry name" value="crotonase-like"/>
    <property type="match status" value="1"/>
</dbReference>
<keyword evidence="9" id="KW-0576">Peroxisome</keyword>
<evidence type="ECO:0000256" key="14">
    <source>
        <dbReference type="RuleBase" id="RU003707"/>
    </source>
</evidence>
<dbReference type="GO" id="GO:0006635">
    <property type="term" value="P:fatty acid beta-oxidation"/>
    <property type="evidence" value="ECO:0007669"/>
    <property type="project" value="UniProtKB-UniPathway"/>
</dbReference>
<dbReference type="InterPro" id="IPR006108">
    <property type="entry name" value="3HC_DH_C"/>
</dbReference>
<comment type="catalytic activity">
    <reaction evidence="13">
        <text>a (3S)-3-hydroxyacyl-CoA + NAD(+) = a 3-oxoacyl-CoA + NADH + H(+)</text>
        <dbReference type="Rhea" id="RHEA:22432"/>
        <dbReference type="ChEBI" id="CHEBI:15378"/>
        <dbReference type="ChEBI" id="CHEBI:57318"/>
        <dbReference type="ChEBI" id="CHEBI:57540"/>
        <dbReference type="ChEBI" id="CHEBI:57945"/>
        <dbReference type="ChEBI" id="CHEBI:90726"/>
        <dbReference type="EC" id="1.1.1.35"/>
    </reaction>
</comment>
<comment type="subcellular location">
    <subcellularLocation>
        <location evidence="1">Peroxisome</location>
    </subcellularLocation>
</comment>
<keyword evidence="7" id="KW-0520">NAD</keyword>
<comment type="pathway">
    <text evidence="2">Lipid metabolism; fatty acid beta-oxidation.</text>
</comment>
<dbReference type="RefSeq" id="WP_119786186.1">
    <property type="nucleotide sequence ID" value="NZ_QYUQ01000002.1"/>
</dbReference>
<evidence type="ECO:0000256" key="11">
    <source>
        <dbReference type="ARBA" id="ARBA00023239"/>
    </source>
</evidence>
<dbReference type="PROSITE" id="PS00166">
    <property type="entry name" value="ENOYL_COA_HYDRATASE"/>
    <property type="match status" value="1"/>
</dbReference>
<evidence type="ECO:0000256" key="8">
    <source>
        <dbReference type="ARBA" id="ARBA00023098"/>
    </source>
</evidence>
<evidence type="ECO:0000256" key="2">
    <source>
        <dbReference type="ARBA" id="ARBA00005005"/>
    </source>
</evidence>
<name>A0A3A3G4A8_9BURK</name>
<dbReference type="InterPro" id="IPR029045">
    <property type="entry name" value="ClpP/crotonase-like_dom_sf"/>
</dbReference>
<dbReference type="SUPFAM" id="SSF48179">
    <property type="entry name" value="6-phosphogluconate dehydrogenase C-terminal domain-like"/>
    <property type="match status" value="2"/>
</dbReference>
<keyword evidence="5" id="KW-0442">Lipid degradation</keyword>
<dbReference type="Gene3D" id="3.40.50.720">
    <property type="entry name" value="NAD(P)-binding Rossmann-like Domain"/>
    <property type="match status" value="1"/>
</dbReference>
<comment type="similarity">
    <text evidence="3">In the N-terminal section; belongs to the enoyl-CoA hydratase/isomerase family.</text>
</comment>
<dbReference type="FunFam" id="1.10.1040.50:FF:000006">
    <property type="entry name" value="Peroxisomal bifunctional enzyme"/>
    <property type="match status" value="1"/>
</dbReference>
<keyword evidence="12" id="KW-0511">Multifunctional enzyme</keyword>
<feature type="domain" description="3-hydroxyacyl-CoA dehydrogenase C-terminal" evidence="15">
    <location>
        <begin position="473"/>
        <end position="566"/>
    </location>
</feature>
<dbReference type="InterPro" id="IPR018376">
    <property type="entry name" value="Enoyl-CoA_hyd/isom_CS"/>
</dbReference>
<proteinExistence type="inferred from homology"/>